<dbReference type="PANTHER" id="PTHR48228:SF5">
    <property type="entry name" value="ALPHA-METHYLACYL-COA RACEMASE"/>
    <property type="match status" value="1"/>
</dbReference>
<dbReference type="GO" id="GO:0003824">
    <property type="term" value="F:catalytic activity"/>
    <property type="evidence" value="ECO:0007669"/>
    <property type="project" value="InterPro"/>
</dbReference>
<evidence type="ECO:0000313" key="2">
    <source>
        <dbReference type="EMBL" id="OGM39647.1"/>
    </source>
</evidence>
<comment type="similarity">
    <text evidence="1">Belongs to the CoA-transferase III family.</text>
</comment>
<gene>
    <name evidence="2" type="ORF">ABOM_011460</name>
</gene>
<evidence type="ECO:0000256" key="1">
    <source>
        <dbReference type="ARBA" id="ARBA00008383"/>
    </source>
</evidence>
<proteinExistence type="inferred from homology"/>
<dbReference type="AlphaFoldDB" id="A0A1F7ZJL5"/>
<dbReference type="InterPro" id="IPR044855">
    <property type="entry name" value="CoA-Trfase_III_dom3_sf"/>
</dbReference>
<organism evidence="2 3">
    <name type="scientific">Aspergillus bombycis</name>
    <dbReference type="NCBI Taxonomy" id="109264"/>
    <lineage>
        <taxon>Eukaryota</taxon>
        <taxon>Fungi</taxon>
        <taxon>Dikarya</taxon>
        <taxon>Ascomycota</taxon>
        <taxon>Pezizomycotina</taxon>
        <taxon>Eurotiomycetes</taxon>
        <taxon>Eurotiomycetidae</taxon>
        <taxon>Eurotiales</taxon>
        <taxon>Aspergillaceae</taxon>
        <taxon>Aspergillus</taxon>
    </lineage>
</organism>
<protein>
    <submittedName>
        <fullName evidence="2">Putative isopenicillin N-CoA epimerase</fullName>
    </submittedName>
</protein>
<reference evidence="2 3" key="1">
    <citation type="journal article" date="2016" name="Genome Biol. Evol.">
        <title>Draft genome sequence of an aflatoxigenic Aspergillus species, A. bombycis.</title>
        <authorList>
            <person name="Moore G.G."/>
            <person name="Mack B.M."/>
            <person name="Beltz S.B."/>
            <person name="Gilbert M.K."/>
        </authorList>
    </citation>
    <scope>NUCLEOTIDE SEQUENCE [LARGE SCALE GENOMIC DNA]</scope>
    <source>
        <strain evidence="3">NRRL 26010</strain>
    </source>
</reference>
<evidence type="ECO:0000313" key="3">
    <source>
        <dbReference type="Proteomes" id="UP000179179"/>
    </source>
</evidence>
<dbReference type="OrthoDB" id="16747at2759"/>
<accession>A0A1F7ZJL5</accession>
<dbReference type="GeneID" id="34454850"/>
<sequence length="384" mass="41985">MSPPLEGLRVIELAGLAPGPFAGILLADYGASVLRVDRPGIATTPTVDPLTRRKLSVQVDLRDPSSREILFALLQSADILIDPFRPGVLERLGLCPSTVLLKHNPRLIIARMTGFRRDGKYQDMAGHDINFIAVSGVLSMLGRAGDLPYPPGNILGDFAGGGAMGFLGILLALVARSVTGRGQVVEANMVDGSAYLATGPRLLRQGPLWDEPRGKNLLDGGCPYYSVYETKDKGRYFAVGANESRFYEKLIQGLGLSVAELPDREVKAHWPVLRSMFQEKFYEKTRDEWEAVFDGTDACATPVLEQDELETDHFEQRLPVRLVDTPGLPIQTDEGGWSGGGLVPGHGTQEILASWMGWEYEKDFSIREHDGALTPAHGSLKSRF</sequence>
<keyword evidence="3" id="KW-1185">Reference proteome</keyword>
<dbReference type="PANTHER" id="PTHR48228">
    <property type="entry name" value="SUCCINYL-COA--D-CITRAMALATE COA-TRANSFERASE"/>
    <property type="match status" value="1"/>
</dbReference>
<dbReference type="RefSeq" id="XP_022383364.1">
    <property type="nucleotide sequence ID" value="XM_022538588.1"/>
</dbReference>
<dbReference type="STRING" id="109264.A0A1F7ZJL5"/>
<dbReference type="InterPro" id="IPR003673">
    <property type="entry name" value="CoA-Trfase_fam_III"/>
</dbReference>
<dbReference type="InterPro" id="IPR023606">
    <property type="entry name" value="CoA-Trfase_III_dom_1_sf"/>
</dbReference>
<dbReference type="Gene3D" id="3.40.50.10540">
    <property type="entry name" value="Crotonobetainyl-coa:carnitine coa-transferase, domain 1"/>
    <property type="match status" value="1"/>
</dbReference>
<dbReference type="EMBL" id="LYCR01000187">
    <property type="protein sequence ID" value="OGM39647.1"/>
    <property type="molecule type" value="Genomic_DNA"/>
</dbReference>
<dbReference type="InterPro" id="IPR050509">
    <property type="entry name" value="CoA-transferase_III"/>
</dbReference>
<dbReference type="Proteomes" id="UP000179179">
    <property type="component" value="Unassembled WGS sequence"/>
</dbReference>
<dbReference type="Pfam" id="PF02515">
    <property type="entry name" value="CoA_transf_3"/>
    <property type="match status" value="1"/>
</dbReference>
<comment type="caution">
    <text evidence="2">The sequence shown here is derived from an EMBL/GenBank/DDBJ whole genome shotgun (WGS) entry which is preliminary data.</text>
</comment>
<dbReference type="Gene3D" id="3.30.1540.10">
    <property type="entry name" value="formyl-coa transferase, domain 3"/>
    <property type="match status" value="1"/>
</dbReference>
<dbReference type="SUPFAM" id="SSF89796">
    <property type="entry name" value="CoA-transferase family III (CaiB/BaiF)"/>
    <property type="match status" value="1"/>
</dbReference>
<name>A0A1F7ZJL5_9EURO</name>